<dbReference type="Proteomes" id="UP001595557">
    <property type="component" value="Unassembled WGS sequence"/>
</dbReference>
<gene>
    <name evidence="2" type="ORF">ACFOD7_00060</name>
</gene>
<feature type="domain" description="Serine aminopeptidase S33" evidence="1">
    <location>
        <begin position="43"/>
        <end position="294"/>
    </location>
</feature>
<organism evidence="2 3">
    <name type="scientific">Paracoccus fontiphilus</name>
    <dbReference type="NCBI Taxonomy" id="1815556"/>
    <lineage>
        <taxon>Bacteria</taxon>
        <taxon>Pseudomonadati</taxon>
        <taxon>Pseudomonadota</taxon>
        <taxon>Alphaproteobacteria</taxon>
        <taxon>Rhodobacterales</taxon>
        <taxon>Paracoccaceae</taxon>
        <taxon>Paracoccus</taxon>
    </lineage>
</organism>
<comment type="caution">
    <text evidence="2">The sequence shown here is derived from an EMBL/GenBank/DDBJ whole genome shotgun (WGS) entry which is preliminary data.</text>
</comment>
<keyword evidence="2" id="KW-0378">Hydrolase</keyword>
<dbReference type="PANTHER" id="PTHR11614">
    <property type="entry name" value="PHOSPHOLIPASE-RELATED"/>
    <property type="match status" value="1"/>
</dbReference>
<dbReference type="InterPro" id="IPR029058">
    <property type="entry name" value="AB_hydrolase_fold"/>
</dbReference>
<dbReference type="GO" id="GO:0016787">
    <property type="term" value="F:hydrolase activity"/>
    <property type="evidence" value="ECO:0007669"/>
    <property type="project" value="UniProtKB-KW"/>
</dbReference>
<accession>A0ABV7I714</accession>
<dbReference type="Pfam" id="PF12146">
    <property type="entry name" value="Hydrolase_4"/>
    <property type="match status" value="1"/>
</dbReference>
<proteinExistence type="predicted"/>
<dbReference type="EMBL" id="JBHRTE010000002">
    <property type="protein sequence ID" value="MFC3166439.1"/>
    <property type="molecule type" value="Genomic_DNA"/>
</dbReference>
<dbReference type="InterPro" id="IPR051044">
    <property type="entry name" value="MAG_DAG_Lipase"/>
</dbReference>
<name>A0ABV7I714_9RHOB</name>
<evidence type="ECO:0000259" key="1">
    <source>
        <dbReference type="Pfam" id="PF12146"/>
    </source>
</evidence>
<evidence type="ECO:0000313" key="2">
    <source>
        <dbReference type="EMBL" id="MFC3166439.1"/>
    </source>
</evidence>
<dbReference type="InterPro" id="IPR022742">
    <property type="entry name" value="Hydrolase_4"/>
</dbReference>
<sequence>MRGQPAPFRQLPGDPRRPAQAFWTQADDGVTLRLALWPAATGSRGSVLLFPGRTEYIEKYAGVAQFLTDAGYGVLSIDWRGQGLSGRLLGDARLGHVGQFADYQRDVVELMVAAADLDLPRPWHLLSHSMGGCIGLAALHDGLPVASATFSAPMWGINLRQMPHGVAIGIAYLAGRLGRGGRPAPGSGSALGTYVLDESFSANLLTADPDEWCRMLREAAAWPDMTLGGASYGWVGKALNECLRLSRLDSPDIPALASLGGQERIVSSSAIRDRMARWPGATLMEVPEARHEIMMCTPERRAAFLSAALTLFEGAS</sequence>
<evidence type="ECO:0000313" key="3">
    <source>
        <dbReference type="Proteomes" id="UP001595557"/>
    </source>
</evidence>
<protein>
    <submittedName>
        <fullName evidence="2">Alpha/beta fold hydrolase</fullName>
    </submittedName>
</protein>
<keyword evidence="3" id="KW-1185">Reference proteome</keyword>
<dbReference type="RefSeq" id="WP_207466844.1">
    <property type="nucleotide sequence ID" value="NZ_JAFNAW010000011.1"/>
</dbReference>
<reference evidence="3" key="1">
    <citation type="journal article" date="2019" name="Int. J. Syst. Evol. Microbiol.">
        <title>The Global Catalogue of Microorganisms (GCM) 10K type strain sequencing project: providing services to taxonomists for standard genome sequencing and annotation.</title>
        <authorList>
            <consortium name="The Broad Institute Genomics Platform"/>
            <consortium name="The Broad Institute Genome Sequencing Center for Infectious Disease"/>
            <person name="Wu L."/>
            <person name="Ma J."/>
        </authorList>
    </citation>
    <scope>NUCLEOTIDE SEQUENCE [LARGE SCALE GENOMIC DNA]</scope>
    <source>
        <strain evidence="3">KCTC 52239</strain>
    </source>
</reference>
<dbReference type="Gene3D" id="3.40.50.1820">
    <property type="entry name" value="alpha/beta hydrolase"/>
    <property type="match status" value="1"/>
</dbReference>
<dbReference type="SUPFAM" id="SSF53474">
    <property type="entry name" value="alpha/beta-Hydrolases"/>
    <property type="match status" value="1"/>
</dbReference>